<protein>
    <submittedName>
        <fullName evidence="5">ABC transporter, ATP-binding protein</fullName>
    </submittedName>
</protein>
<feature type="domain" description="ABC transporter" evidence="4">
    <location>
        <begin position="5"/>
        <end position="257"/>
    </location>
</feature>
<reference evidence="5 6" key="1">
    <citation type="journal article" date="2015" name="Genome Announc.">
        <title>Expanding the biotechnology potential of lactobacilli through comparative genomics of 213 strains and associated genera.</title>
        <authorList>
            <person name="Sun Z."/>
            <person name="Harris H.M."/>
            <person name="McCann A."/>
            <person name="Guo C."/>
            <person name="Argimon S."/>
            <person name="Zhang W."/>
            <person name="Yang X."/>
            <person name="Jeffery I.B."/>
            <person name="Cooney J.C."/>
            <person name="Kagawa T.F."/>
            <person name="Liu W."/>
            <person name="Song Y."/>
            <person name="Salvetti E."/>
            <person name="Wrobel A."/>
            <person name="Rasinkangas P."/>
            <person name="Parkhill J."/>
            <person name="Rea M.C."/>
            <person name="O'Sullivan O."/>
            <person name="Ritari J."/>
            <person name="Douillard F.P."/>
            <person name="Paul Ross R."/>
            <person name="Yang R."/>
            <person name="Briner A.E."/>
            <person name="Felis G.E."/>
            <person name="de Vos W.M."/>
            <person name="Barrangou R."/>
            <person name="Klaenhammer T.R."/>
            <person name="Caufield P.W."/>
            <person name="Cui Y."/>
            <person name="Zhang H."/>
            <person name="O'Toole P.W."/>
        </authorList>
    </citation>
    <scope>NUCLEOTIDE SEQUENCE [LARGE SCALE GENOMIC DNA]</scope>
    <source>
        <strain evidence="5 6">DSM 21376</strain>
    </source>
</reference>
<dbReference type="GO" id="GO:0015188">
    <property type="term" value="F:L-isoleucine transmembrane transporter activity"/>
    <property type="evidence" value="ECO:0007669"/>
    <property type="project" value="TreeGrafter"/>
</dbReference>
<evidence type="ECO:0000256" key="1">
    <source>
        <dbReference type="ARBA" id="ARBA00022448"/>
    </source>
</evidence>
<dbReference type="InterPro" id="IPR003593">
    <property type="entry name" value="AAA+_ATPase"/>
</dbReference>
<dbReference type="GO" id="GO:0015808">
    <property type="term" value="P:L-alanine transport"/>
    <property type="evidence" value="ECO:0007669"/>
    <property type="project" value="TreeGrafter"/>
</dbReference>
<evidence type="ECO:0000256" key="3">
    <source>
        <dbReference type="ARBA" id="ARBA00022840"/>
    </source>
</evidence>
<dbReference type="PROSITE" id="PS50893">
    <property type="entry name" value="ABC_TRANSPORTER_2"/>
    <property type="match status" value="1"/>
</dbReference>
<comment type="caution">
    <text evidence="5">The sequence shown here is derived from an EMBL/GenBank/DDBJ whole genome shotgun (WGS) entry which is preliminary data.</text>
</comment>
<dbReference type="Pfam" id="PF00005">
    <property type="entry name" value="ABC_tran"/>
    <property type="match status" value="1"/>
</dbReference>
<keyword evidence="2" id="KW-0547">Nucleotide-binding</keyword>
<dbReference type="AlphaFoldDB" id="A0A023CXR9"/>
<dbReference type="RefSeq" id="WP_034988870.1">
    <property type="nucleotide sequence ID" value="NZ_AYZF01000002.1"/>
</dbReference>
<dbReference type="GO" id="GO:1903805">
    <property type="term" value="P:L-valine import across plasma membrane"/>
    <property type="evidence" value="ECO:0007669"/>
    <property type="project" value="TreeGrafter"/>
</dbReference>
<accession>A0A023CXR9</accession>
<dbReference type="GO" id="GO:0015192">
    <property type="term" value="F:L-phenylalanine transmembrane transporter activity"/>
    <property type="evidence" value="ECO:0007669"/>
    <property type="project" value="TreeGrafter"/>
</dbReference>
<dbReference type="eggNOG" id="COG0411">
    <property type="taxonomic scope" value="Bacteria"/>
</dbReference>
<gene>
    <name evidence="5" type="ORF">FD15_GL000992</name>
</gene>
<dbReference type="GO" id="GO:0005304">
    <property type="term" value="F:L-valine transmembrane transporter activity"/>
    <property type="evidence" value="ECO:0007669"/>
    <property type="project" value="TreeGrafter"/>
</dbReference>
<dbReference type="InterPro" id="IPR003439">
    <property type="entry name" value="ABC_transporter-like_ATP-bd"/>
</dbReference>
<organism evidence="5 6">
    <name type="scientific">Liquorilactobacillus sucicola DSM 21376 = JCM 15457</name>
    <dbReference type="NCBI Taxonomy" id="1423806"/>
    <lineage>
        <taxon>Bacteria</taxon>
        <taxon>Bacillati</taxon>
        <taxon>Bacillota</taxon>
        <taxon>Bacilli</taxon>
        <taxon>Lactobacillales</taxon>
        <taxon>Lactobacillaceae</taxon>
        <taxon>Liquorilactobacillus</taxon>
    </lineage>
</organism>
<dbReference type="FunFam" id="3.40.50.300:FF:000421">
    <property type="entry name" value="Branched-chain amino acid ABC transporter ATP-binding protein"/>
    <property type="match status" value="1"/>
</dbReference>
<dbReference type="EMBL" id="AYZF01000002">
    <property type="protein sequence ID" value="KRN07696.1"/>
    <property type="molecule type" value="Genomic_DNA"/>
</dbReference>
<dbReference type="PANTHER" id="PTHR45772">
    <property type="entry name" value="CONSERVED COMPONENT OF ABC TRANSPORTER FOR NATURAL AMINO ACIDS-RELATED"/>
    <property type="match status" value="1"/>
</dbReference>
<dbReference type="SMART" id="SM00382">
    <property type="entry name" value="AAA"/>
    <property type="match status" value="1"/>
</dbReference>
<proteinExistence type="predicted"/>
<dbReference type="InterPro" id="IPR051120">
    <property type="entry name" value="ABC_AA/LPS_Transport"/>
</dbReference>
<dbReference type="STRING" id="1423806.FD15_GL000992"/>
<dbReference type="GO" id="GO:0042941">
    <property type="term" value="P:D-alanine transmembrane transport"/>
    <property type="evidence" value="ECO:0007669"/>
    <property type="project" value="TreeGrafter"/>
</dbReference>
<dbReference type="InterPro" id="IPR027417">
    <property type="entry name" value="P-loop_NTPase"/>
</dbReference>
<evidence type="ECO:0000313" key="5">
    <source>
        <dbReference type="EMBL" id="KRN07696.1"/>
    </source>
</evidence>
<sequence>MTTILKVEHLEKVFGGLTAVADVSMQLKNDELVALIGPNGAGKTTLFNLLTGVIPPTAGMIYFREKEKLVSINNKKTYQIADLGFARTFQNIRLFKNMTVLDNVLVAMTNQYKEGFIKSVLRFPSFYRTEDEILKKARDLLAIFDLDKDMYKLASNLPYGVQRRLEIVRGLAMKPKILFLDEPAAGMNPEETADLTRLIRQIQQQFHITVLLIEHDMSLVMNLAQRIYVLDQGKLLAKGTPSEIQHDKSVIKAYLGEEG</sequence>
<dbReference type="SUPFAM" id="SSF52540">
    <property type="entry name" value="P-loop containing nucleoside triphosphate hydrolases"/>
    <property type="match status" value="1"/>
</dbReference>
<dbReference type="GO" id="GO:1903806">
    <property type="term" value="P:L-isoleucine import across plasma membrane"/>
    <property type="evidence" value="ECO:0007669"/>
    <property type="project" value="TreeGrafter"/>
</dbReference>
<keyword evidence="3 5" id="KW-0067">ATP-binding</keyword>
<dbReference type="PANTHER" id="PTHR45772:SF7">
    <property type="entry name" value="AMINO ACID ABC TRANSPORTER ATP-BINDING PROTEIN"/>
    <property type="match status" value="1"/>
</dbReference>
<dbReference type="GO" id="GO:0005524">
    <property type="term" value="F:ATP binding"/>
    <property type="evidence" value="ECO:0007669"/>
    <property type="project" value="UniProtKB-KW"/>
</dbReference>
<dbReference type="InterPro" id="IPR032823">
    <property type="entry name" value="BCA_ABC_TP_C"/>
</dbReference>
<dbReference type="GO" id="GO:0016887">
    <property type="term" value="F:ATP hydrolysis activity"/>
    <property type="evidence" value="ECO:0007669"/>
    <property type="project" value="InterPro"/>
</dbReference>
<dbReference type="GO" id="GO:0005886">
    <property type="term" value="C:plasma membrane"/>
    <property type="evidence" value="ECO:0007669"/>
    <property type="project" value="TreeGrafter"/>
</dbReference>
<evidence type="ECO:0000256" key="2">
    <source>
        <dbReference type="ARBA" id="ARBA00022741"/>
    </source>
</evidence>
<dbReference type="PATRIC" id="fig|1423806.3.peg.1009"/>
<evidence type="ECO:0000259" key="4">
    <source>
        <dbReference type="PROSITE" id="PS50893"/>
    </source>
</evidence>
<dbReference type="Pfam" id="PF12399">
    <property type="entry name" value="BCA_ABC_TP_C"/>
    <property type="match status" value="1"/>
</dbReference>
<keyword evidence="1" id="KW-0813">Transport</keyword>
<dbReference type="CDD" id="cd03219">
    <property type="entry name" value="ABC_Mj1267_LivG_branched"/>
    <property type="match status" value="1"/>
</dbReference>
<evidence type="ECO:0000313" key="6">
    <source>
        <dbReference type="Proteomes" id="UP000050961"/>
    </source>
</evidence>
<dbReference type="Gene3D" id="3.40.50.300">
    <property type="entry name" value="P-loop containing nucleotide triphosphate hydrolases"/>
    <property type="match status" value="1"/>
</dbReference>
<name>A0A023CXR9_9LACO</name>
<keyword evidence="6" id="KW-1185">Reference proteome</keyword>
<dbReference type="Proteomes" id="UP000050961">
    <property type="component" value="Unassembled WGS sequence"/>
</dbReference>